<name>A0A8A1LT74_AJEC8</name>
<feature type="transmembrane region" description="Helical" evidence="2">
    <location>
        <begin position="15"/>
        <end position="39"/>
    </location>
</feature>
<reference evidence="3" key="1">
    <citation type="submission" date="2021-01" db="EMBL/GenBank/DDBJ databases">
        <title>Chromosome-level genome assembly of a human fungal pathogen reveals clustering of transcriptionally co-regulated genes.</title>
        <authorList>
            <person name="Voorhies M."/>
            <person name="Cohen S."/>
            <person name="Shea T.P."/>
            <person name="Petrus S."/>
            <person name="Munoz J.F."/>
            <person name="Poplawski S."/>
            <person name="Goldman W.E."/>
            <person name="Michael T."/>
            <person name="Cuomo C.A."/>
            <person name="Sil A."/>
            <person name="Beyhan S."/>
        </authorList>
    </citation>
    <scope>NUCLEOTIDE SEQUENCE</scope>
    <source>
        <strain evidence="3">H88</strain>
    </source>
</reference>
<organism evidence="3 4">
    <name type="scientific">Ajellomyces capsulatus (strain H88)</name>
    <name type="common">Darling's disease fungus</name>
    <name type="synonym">Histoplasma capsulatum</name>
    <dbReference type="NCBI Taxonomy" id="544711"/>
    <lineage>
        <taxon>Eukaryota</taxon>
        <taxon>Fungi</taxon>
        <taxon>Dikarya</taxon>
        <taxon>Ascomycota</taxon>
        <taxon>Pezizomycotina</taxon>
        <taxon>Eurotiomycetes</taxon>
        <taxon>Eurotiomycetidae</taxon>
        <taxon>Onygenales</taxon>
        <taxon>Ajellomycetaceae</taxon>
        <taxon>Histoplasma</taxon>
    </lineage>
</organism>
<dbReference type="Proteomes" id="UP000663419">
    <property type="component" value="Chromosome 5"/>
</dbReference>
<keyword evidence="2" id="KW-0472">Membrane</keyword>
<evidence type="ECO:0000256" key="2">
    <source>
        <dbReference type="SAM" id="Phobius"/>
    </source>
</evidence>
<evidence type="ECO:0000313" key="3">
    <source>
        <dbReference type="EMBL" id="QSS56500.1"/>
    </source>
</evidence>
<gene>
    <name evidence="3" type="ORF">I7I53_04731</name>
</gene>
<protein>
    <submittedName>
        <fullName evidence="3">Uncharacterized protein</fullName>
    </submittedName>
</protein>
<dbReference type="AlphaFoldDB" id="A0A8A1LT74"/>
<accession>A0A8A1LT74</accession>
<proteinExistence type="predicted"/>
<feature type="region of interest" description="Disordered" evidence="1">
    <location>
        <begin position="54"/>
        <end position="84"/>
    </location>
</feature>
<dbReference type="VEuPathDB" id="FungiDB:I7I53_04731"/>
<dbReference type="EMBL" id="CP069106">
    <property type="protein sequence ID" value="QSS56500.1"/>
    <property type="molecule type" value="Genomic_DNA"/>
</dbReference>
<evidence type="ECO:0000313" key="4">
    <source>
        <dbReference type="Proteomes" id="UP000663419"/>
    </source>
</evidence>
<evidence type="ECO:0000256" key="1">
    <source>
        <dbReference type="SAM" id="MobiDB-lite"/>
    </source>
</evidence>
<keyword evidence="2" id="KW-0812">Transmembrane</keyword>
<keyword evidence="2" id="KW-1133">Transmembrane helix</keyword>
<sequence>MTYVERLDFPLRLRILILFFFPIMLLPLRKIIIIIITTWGPLHTAQPLVQERYSGMSGKRKTSTSDPVLAREAKTARHISSVNP</sequence>